<sequence length="571" mass="63570">MSKTISPAIAVRGTTGISISTGPPENETVKAFEKDLCKTCKCMRWSPYGDYFAWANGIKVTIVRTSDWSVLVTLDKPRVAALDFSPKGTYLATWEVFTTSPTTPQGTQNVNVYETSTGNHLGSFEQRKQSDWEPQWSADETICVRNVKNDLLFHKSSNLNEVDQKFANQRVHSFSISPAPNPFHVLCYIPGKQGQPSLGKLFEYPKFDSPVASKSFFQADTVDTFWNKKGSGVLLQTNIDVDKKGTSYYGTQTLHFLSIKGDTSMVQLSKEGPIHSVAWSPLSTEFTVMYGFMPAKATIFNMKCEPVFELGVGPRNSIYYNPHGNILLLGGFGNLQGSVELWDAPNKKFINKLLAPDTTLLEWSPQGTHFLTATTAPRLRMSNGYKIWHHSGALVYERPWSQQEELWEVGWQRFKDGTFKTPAIAYKPIEGITPSAPQASKEVYRPPTARGKPVSFKLNEELDNALPAAAQPSKAALKQKKKREAKKAAKAAAADDDEPQESPIVKSSNPLVDISSEDPEKRKKIGRIKSKLGEIERLKDQQKSGKALEVNQLEKIKKESSLLDELRALAL</sequence>
<evidence type="ECO:0000256" key="1">
    <source>
        <dbReference type="ARBA" id="ARBA00003993"/>
    </source>
</evidence>
<comment type="function">
    <text evidence="1 9">Functions in the early steps of protein synthesis of a small number of specific mRNAs. Acts by directing the binding of methionyl-tRNAi to 40S ribosomal subunits. In contrast to the eIF-2 complex, it binds methionyl-tRNAi to 40S subunits in a codon-dependent manner, whereas the eIF-2 complex binds methionyl-tRNAi to 40S subunits in a GTP-dependent manner.</text>
</comment>
<evidence type="ECO:0000259" key="11">
    <source>
        <dbReference type="Pfam" id="PF08662"/>
    </source>
</evidence>
<evidence type="ECO:0000256" key="4">
    <source>
        <dbReference type="ARBA" id="ARBA00022540"/>
    </source>
</evidence>
<keyword evidence="6" id="KW-0677">Repeat</keyword>
<dbReference type="GO" id="GO:0000049">
    <property type="term" value="F:tRNA binding"/>
    <property type="evidence" value="ECO:0007669"/>
    <property type="project" value="UniProtKB-UniRule"/>
</dbReference>
<reference evidence="13" key="3">
    <citation type="journal article" date="2016" name="Gigascience">
        <title>De novo construction of an expanded transcriptome assembly for the western tarnished plant bug, Lygus hesperus.</title>
        <authorList>
            <person name="Tassone E.E."/>
            <person name="Geib S.M."/>
            <person name="Hall B."/>
            <person name="Fabrick J.A."/>
            <person name="Brent C.S."/>
            <person name="Hull J.J."/>
        </authorList>
    </citation>
    <scope>NUCLEOTIDE SEQUENCE</scope>
</reference>
<protein>
    <recommendedName>
        <fullName evidence="3 9">Eukaryotic translation initiation factor 2A</fullName>
        <shortName evidence="9">eIF-2A</shortName>
    </recommendedName>
</protein>
<dbReference type="InterPro" id="IPR013979">
    <property type="entry name" value="TIF_beta_prop-like"/>
</dbReference>
<evidence type="ECO:0000256" key="7">
    <source>
        <dbReference type="ARBA" id="ARBA00022845"/>
    </source>
</evidence>
<keyword evidence="5" id="KW-0853">WD repeat</keyword>
<dbReference type="AlphaFoldDB" id="A0A0A9WRR4"/>
<keyword evidence="7 9" id="KW-0810">Translation regulation</keyword>
<proteinExistence type="inferred from homology"/>
<dbReference type="PANTHER" id="PTHR13227">
    <property type="entry name" value="EUKARYOTIC TRANSLATION INITIATION FACTOR 2A"/>
    <property type="match status" value="1"/>
</dbReference>
<reference evidence="12" key="1">
    <citation type="journal article" date="2014" name="PLoS ONE">
        <title>Transcriptome-Based Identification of ABC Transporters in the Western Tarnished Plant Bug Lygus hesperus.</title>
        <authorList>
            <person name="Hull J.J."/>
            <person name="Chaney K."/>
            <person name="Geib S.M."/>
            <person name="Fabrick J.A."/>
            <person name="Brent C.S."/>
            <person name="Walsh D."/>
            <person name="Lavine L.C."/>
        </authorList>
    </citation>
    <scope>NUCLEOTIDE SEQUENCE</scope>
</reference>
<evidence type="ECO:0000256" key="2">
    <source>
        <dbReference type="ARBA" id="ARBA00009573"/>
    </source>
</evidence>
<feature type="region of interest" description="Disordered" evidence="10">
    <location>
        <begin position="467"/>
        <end position="528"/>
    </location>
</feature>
<evidence type="ECO:0000313" key="12">
    <source>
        <dbReference type="EMBL" id="JAG07560.1"/>
    </source>
</evidence>
<dbReference type="GO" id="GO:0003729">
    <property type="term" value="F:mRNA binding"/>
    <property type="evidence" value="ECO:0007669"/>
    <property type="project" value="TreeGrafter"/>
</dbReference>
<dbReference type="Pfam" id="PF08662">
    <property type="entry name" value="eIF2A"/>
    <property type="match status" value="1"/>
</dbReference>
<feature type="domain" description="Translation initiation factor beta propellor-like" evidence="11">
    <location>
        <begin position="214"/>
        <end position="409"/>
    </location>
</feature>
<dbReference type="InterPro" id="IPR011387">
    <property type="entry name" value="TIF2A"/>
</dbReference>
<dbReference type="GO" id="GO:0043022">
    <property type="term" value="F:ribosome binding"/>
    <property type="evidence" value="ECO:0007669"/>
    <property type="project" value="UniProtKB-UniRule"/>
</dbReference>
<dbReference type="GO" id="GO:0003743">
    <property type="term" value="F:translation initiation factor activity"/>
    <property type="evidence" value="ECO:0007669"/>
    <property type="project" value="UniProtKB-UniRule"/>
</dbReference>
<evidence type="ECO:0000256" key="9">
    <source>
        <dbReference type="PIRNR" id="PIRNR017222"/>
    </source>
</evidence>
<feature type="compositionally biased region" description="Low complexity" evidence="10">
    <location>
        <begin position="467"/>
        <end position="476"/>
    </location>
</feature>
<feature type="compositionally biased region" description="Basic residues" evidence="10">
    <location>
        <begin position="477"/>
        <end position="489"/>
    </location>
</feature>
<name>A0A0A9WRR4_LYGHE</name>
<dbReference type="EMBL" id="GDHC01018224">
    <property type="protein sequence ID" value="JAQ00405.1"/>
    <property type="molecule type" value="Transcribed_RNA"/>
</dbReference>
<dbReference type="PANTHER" id="PTHR13227:SF0">
    <property type="entry name" value="EUKARYOTIC TRANSLATION INITIATION FACTOR 2A"/>
    <property type="match status" value="1"/>
</dbReference>
<dbReference type="GO" id="GO:0022627">
    <property type="term" value="C:cytosolic small ribosomal subunit"/>
    <property type="evidence" value="ECO:0007669"/>
    <property type="project" value="TreeGrafter"/>
</dbReference>
<evidence type="ECO:0000256" key="5">
    <source>
        <dbReference type="ARBA" id="ARBA00022574"/>
    </source>
</evidence>
<dbReference type="InterPro" id="IPR015943">
    <property type="entry name" value="WD40/YVTN_repeat-like_dom_sf"/>
</dbReference>
<evidence type="ECO:0000256" key="3">
    <source>
        <dbReference type="ARBA" id="ARBA00013819"/>
    </source>
</evidence>
<dbReference type="PIRSF" id="PIRSF017222">
    <property type="entry name" value="eIF2A"/>
    <property type="match status" value="1"/>
</dbReference>
<accession>A0A0A9WRR4</accession>
<evidence type="ECO:0000256" key="6">
    <source>
        <dbReference type="ARBA" id="ARBA00022737"/>
    </source>
</evidence>
<keyword evidence="8 9" id="KW-0648">Protein biosynthesis</keyword>
<dbReference type="GO" id="GO:0006417">
    <property type="term" value="P:regulation of translation"/>
    <property type="evidence" value="ECO:0007669"/>
    <property type="project" value="UniProtKB-KW"/>
</dbReference>
<evidence type="ECO:0000256" key="8">
    <source>
        <dbReference type="ARBA" id="ARBA00022917"/>
    </source>
</evidence>
<dbReference type="Gene3D" id="2.130.10.10">
    <property type="entry name" value="YVTN repeat-like/Quinoprotein amine dehydrogenase"/>
    <property type="match status" value="2"/>
</dbReference>
<evidence type="ECO:0000313" key="13">
    <source>
        <dbReference type="EMBL" id="JAQ00405.1"/>
    </source>
</evidence>
<evidence type="ECO:0000256" key="10">
    <source>
        <dbReference type="SAM" id="MobiDB-lite"/>
    </source>
</evidence>
<organism evidence="12">
    <name type="scientific">Lygus hesperus</name>
    <name type="common">Western plant bug</name>
    <dbReference type="NCBI Taxonomy" id="30085"/>
    <lineage>
        <taxon>Eukaryota</taxon>
        <taxon>Metazoa</taxon>
        <taxon>Ecdysozoa</taxon>
        <taxon>Arthropoda</taxon>
        <taxon>Hexapoda</taxon>
        <taxon>Insecta</taxon>
        <taxon>Pterygota</taxon>
        <taxon>Neoptera</taxon>
        <taxon>Paraneoptera</taxon>
        <taxon>Hemiptera</taxon>
        <taxon>Heteroptera</taxon>
        <taxon>Panheteroptera</taxon>
        <taxon>Cimicomorpha</taxon>
        <taxon>Miridae</taxon>
        <taxon>Mirini</taxon>
        <taxon>Lygus</taxon>
    </lineage>
</organism>
<reference evidence="12" key="2">
    <citation type="submission" date="2014-07" db="EMBL/GenBank/DDBJ databases">
        <authorList>
            <person name="Hull J."/>
        </authorList>
    </citation>
    <scope>NUCLEOTIDE SEQUENCE</scope>
</reference>
<comment type="similarity">
    <text evidence="2 9">Belongs to the WD repeat EIF2A family.</text>
</comment>
<gene>
    <name evidence="12" type="primary">Eif2a</name>
    <name evidence="12" type="ORF">CM83_40279</name>
    <name evidence="13" type="ORF">g.40042</name>
</gene>
<dbReference type="EMBL" id="GBHO01036044">
    <property type="protein sequence ID" value="JAG07560.1"/>
    <property type="molecule type" value="Transcribed_RNA"/>
</dbReference>
<keyword evidence="4 9" id="KW-0396">Initiation factor</keyword>
<dbReference type="SUPFAM" id="SSF82171">
    <property type="entry name" value="DPP6 N-terminal domain-like"/>
    <property type="match status" value="1"/>
</dbReference>